<evidence type="ECO:0000313" key="9">
    <source>
        <dbReference type="Proteomes" id="UP000504638"/>
    </source>
</evidence>
<dbReference type="Gene3D" id="1.10.8.60">
    <property type="match status" value="1"/>
</dbReference>
<dbReference type="EMBL" id="ML975151">
    <property type="protein sequence ID" value="KAF1815857.1"/>
    <property type="molecule type" value="Genomic_DNA"/>
</dbReference>
<feature type="compositionally biased region" description="Basic and acidic residues" evidence="6">
    <location>
        <begin position="72"/>
        <end position="84"/>
    </location>
</feature>
<dbReference type="RefSeq" id="XP_033537488.1">
    <property type="nucleotide sequence ID" value="XM_033678817.1"/>
</dbReference>
<dbReference type="GO" id="GO:0016887">
    <property type="term" value="F:ATP hydrolysis activity"/>
    <property type="evidence" value="ECO:0007669"/>
    <property type="project" value="InterPro"/>
</dbReference>
<feature type="region of interest" description="Disordered" evidence="6">
    <location>
        <begin position="440"/>
        <end position="472"/>
    </location>
</feature>
<dbReference type="PANTHER" id="PTHR10763:SF26">
    <property type="entry name" value="CELL DIVISION CONTROL PROTEIN 6 HOMOLOG"/>
    <property type="match status" value="1"/>
</dbReference>
<feature type="compositionally biased region" description="Polar residues" evidence="6">
    <location>
        <begin position="444"/>
        <end position="454"/>
    </location>
</feature>
<dbReference type="InterPro" id="IPR050311">
    <property type="entry name" value="ORC1/CDC6"/>
</dbReference>
<dbReference type="GO" id="GO:0006270">
    <property type="term" value="P:DNA replication initiation"/>
    <property type="evidence" value="ECO:0007669"/>
    <property type="project" value="UniProtKB-UniRule"/>
</dbReference>
<dbReference type="FunFam" id="3.40.50.300:FF:000547">
    <property type="entry name" value="Cell division control protein"/>
    <property type="match status" value="1"/>
</dbReference>
<dbReference type="OrthoDB" id="1926878at2759"/>
<comment type="similarity">
    <text evidence="1 5">Belongs to the CDC6/cdc18 family.</text>
</comment>
<dbReference type="PANTHER" id="PTHR10763">
    <property type="entry name" value="CELL DIVISION CONTROL PROTEIN 6-RELATED"/>
    <property type="match status" value="1"/>
</dbReference>
<dbReference type="Pfam" id="PF13401">
    <property type="entry name" value="AAA_22"/>
    <property type="match status" value="1"/>
</dbReference>
<feature type="region of interest" description="Disordered" evidence="6">
    <location>
        <begin position="1"/>
        <end position="126"/>
    </location>
</feature>
<keyword evidence="2 8" id="KW-0132">Cell division</keyword>
<dbReference type="GO" id="GO:0005634">
    <property type="term" value="C:nucleus"/>
    <property type="evidence" value="ECO:0007669"/>
    <property type="project" value="TreeGrafter"/>
</dbReference>
<dbReference type="Gene3D" id="3.40.50.300">
    <property type="entry name" value="P-loop containing nucleotide triphosphate hydrolases"/>
    <property type="match status" value="1"/>
</dbReference>
<gene>
    <name evidence="8 10" type="ORF">P152DRAFT_455571</name>
</gene>
<evidence type="ECO:0000256" key="3">
    <source>
        <dbReference type="ARBA" id="ARBA00022705"/>
    </source>
</evidence>
<dbReference type="InterPro" id="IPR016314">
    <property type="entry name" value="Cdc6/18"/>
</dbReference>
<keyword evidence="4" id="KW-0131">Cell cycle</keyword>
<reference evidence="10" key="2">
    <citation type="submission" date="2020-04" db="EMBL/GenBank/DDBJ databases">
        <authorList>
            <consortium name="NCBI Genome Project"/>
        </authorList>
    </citation>
    <scope>NUCLEOTIDE SEQUENCE</scope>
    <source>
        <strain evidence="10">CBS 781.70</strain>
    </source>
</reference>
<protein>
    <recommendedName>
        <fullName evidence="5">Cell division control protein</fullName>
    </recommendedName>
</protein>
<keyword evidence="9" id="KW-1185">Reference proteome</keyword>
<evidence type="ECO:0000259" key="7">
    <source>
        <dbReference type="SMART" id="SM00382"/>
    </source>
</evidence>
<dbReference type="CDD" id="cd00009">
    <property type="entry name" value="AAA"/>
    <property type="match status" value="1"/>
</dbReference>
<accession>A0A6G1GCP6</accession>
<feature type="domain" description="AAA+ ATPase" evidence="7">
    <location>
        <begin position="201"/>
        <end position="345"/>
    </location>
</feature>
<dbReference type="GO" id="GO:0033314">
    <property type="term" value="P:mitotic DNA replication checkpoint signaling"/>
    <property type="evidence" value="ECO:0007669"/>
    <property type="project" value="TreeGrafter"/>
</dbReference>
<organism evidence="8">
    <name type="scientific">Eremomyces bilateralis CBS 781.70</name>
    <dbReference type="NCBI Taxonomy" id="1392243"/>
    <lineage>
        <taxon>Eukaryota</taxon>
        <taxon>Fungi</taxon>
        <taxon>Dikarya</taxon>
        <taxon>Ascomycota</taxon>
        <taxon>Pezizomycotina</taxon>
        <taxon>Dothideomycetes</taxon>
        <taxon>Dothideomycetes incertae sedis</taxon>
        <taxon>Eremomycetales</taxon>
        <taxon>Eremomycetaceae</taxon>
        <taxon>Eremomyces</taxon>
    </lineage>
</organism>
<dbReference type="InterPro" id="IPR027417">
    <property type="entry name" value="P-loop_NTPase"/>
</dbReference>
<dbReference type="SUPFAM" id="SSF52540">
    <property type="entry name" value="P-loop containing nucleoside triphosphate hydrolases"/>
    <property type="match status" value="1"/>
</dbReference>
<dbReference type="Proteomes" id="UP000504638">
    <property type="component" value="Unplaced"/>
</dbReference>
<reference evidence="8 10" key="1">
    <citation type="submission" date="2020-01" db="EMBL/GenBank/DDBJ databases">
        <authorList>
            <consortium name="DOE Joint Genome Institute"/>
            <person name="Haridas S."/>
            <person name="Albert R."/>
            <person name="Binder M."/>
            <person name="Bloem J."/>
            <person name="Labutti K."/>
            <person name="Salamov A."/>
            <person name="Andreopoulos B."/>
            <person name="Baker S.E."/>
            <person name="Barry K."/>
            <person name="Bills G."/>
            <person name="Bluhm B.H."/>
            <person name="Cannon C."/>
            <person name="Castanera R."/>
            <person name="Culley D.E."/>
            <person name="Daum C."/>
            <person name="Ezra D."/>
            <person name="Gonzalez J.B."/>
            <person name="Henrissat B."/>
            <person name="Kuo A."/>
            <person name="Liang C."/>
            <person name="Lipzen A."/>
            <person name="Lutzoni F."/>
            <person name="Magnuson J."/>
            <person name="Mondo S."/>
            <person name="Nolan M."/>
            <person name="Ohm R."/>
            <person name="Pangilinan J."/>
            <person name="Park H.-J."/>
            <person name="Ramirez L."/>
            <person name="Alfaro M."/>
            <person name="Sun H."/>
            <person name="Tritt A."/>
            <person name="Yoshinaga Y."/>
            <person name="Zwiers L.-H."/>
            <person name="Turgeon B.G."/>
            <person name="Goodwin S.B."/>
            <person name="Spatafora J.W."/>
            <person name="Crous P.W."/>
            <person name="Grigoriev I.V."/>
        </authorList>
    </citation>
    <scope>NUCLEOTIDE SEQUENCE</scope>
    <source>
        <strain evidence="8 10">CBS 781.70</strain>
    </source>
</reference>
<evidence type="ECO:0000256" key="5">
    <source>
        <dbReference type="PIRNR" id="PIRNR001767"/>
    </source>
</evidence>
<dbReference type="GeneID" id="54419387"/>
<reference evidence="10" key="3">
    <citation type="submission" date="2025-04" db="UniProtKB">
        <authorList>
            <consortium name="RefSeq"/>
        </authorList>
    </citation>
    <scope>IDENTIFICATION</scope>
    <source>
        <strain evidence="10">CBS 781.70</strain>
    </source>
</reference>
<name>A0A6G1GCP6_9PEZI</name>
<dbReference type="AlphaFoldDB" id="A0A6G1GCP6"/>
<evidence type="ECO:0000313" key="8">
    <source>
        <dbReference type="EMBL" id="KAF1815857.1"/>
    </source>
</evidence>
<evidence type="ECO:0000313" key="10">
    <source>
        <dbReference type="RefSeq" id="XP_033537488.1"/>
    </source>
</evidence>
<dbReference type="InterPro" id="IPR003593">
    <property type="entry name" value="AAA+_ATPase"/>
</dbReference>
<evidence type="ECO:0000256" key="4">
    <source>
        <dbReference type="ARBA" id="ARBA00023306"/>
    </source>
</evidence>
<dbReference type="Pfam" id="PF22606">
    <property type="entry name" value="Cdc6-ORC-like_ATPase_lid"/>
    <property type="match status" value="1"/>
</dbReference>
<feature type="compositionally biased region" description="Basic and acidic residues" evidence="6">
    <location>
        <begin position="53"/>
        <end position="64"/>
    </location>
</feature>
<proteinExistence type="inferred from homology"/>
<dbReference type="InterPro" id="IPR049945">
    <property type="entry name" value="AAA_22"/>
</dbReference>
<dbReference type="PIRSF" id="PIRSF001767">
    <property type="entry name" value="Cdc6"/>
    <property type="match status" value="1"/>
</dbReference>
<dbReference type="SMART" id="SM00382">
    <property type="entry name" value="AAA"/>
    <property type="match status" value="1"/>
</dbReference>
<evidence type="ECO:0000256" key="2">
    <source>
        <dbReference type="ARBA" id="ARBA00022618"/>
    </source>
</evidence>
<feature type="region of interest" description="Disordered" evidence="6">
    <location>
        <begin position="550"/>
        <end position="570"/>
    </location>
</feature>
<dbReference type="GO" id="GO:0051301">
    <property type="term" value="P:cell division"/>
    <property type="evidence" value="ECO:0007669"/>
    <property type="project" value="UniProtKB-UniRule"/>
</dbReference>
<keyword evidence="3" id="KW-0235">DNA replication</keyword>
<dbReference type="GO" id="GO:0003688">
    <property type="term" value="F:DNA replication origin binding"/>
    <property type="evidence" value="ECO:0007669"/>
    <property type="project" value="TreeGrafter"/>
</dbReference>
<evidence type="ECO:0000256" key="6">
    <source>
        <dbReference type="SAM" id="MobiDB-lite"/>
    </source>
</evidence>
<dbReference type="InterPro" id="IPR054425">
    <property type="entry name" value="Cdc6_ORC1-like_ATPase_lid"/>
</dbReference>
<evidence type="ECO:0000256" key="1">
    <source>
        <dbReference type="ARBA" id="ARBA00006184"/>
    </source>
</evidence>
<feature type="compositionally biased region" description="Polar residues" evidence="6">
    <location>
        <begin position="109"/>
        <end position="119"/>
    </location>
</feature>
<sequence length="681" mass="74054">MASSVLGKRSRSTPTSKDAGLQDTGRLTRSKRAKQFVIQDNDENENPFVKSNDQGHQEPDEKWKLRTRKRSRGEETVPSKHGAPETRISINSPAKDGNVSPRKADSVLDPQSTFATPTTNRHKDAFATDPITPRHRVTVVGKPLTPRTHGTPTTPRTTAPNIYNKARLLFARSIQPGRLVGRDHERQELQDFIASHTSEKMPGSLYISGPPGTGKSALVTEVFQDLHLDESIKSATINCVGAKTSKDIIGRIFEKFEINPDVLTGSELQETKKLFHKRKTVHLVVLDEIDHLVDVDQDFVHTLFEWSLQKTSNLILIGIANALDFTDRFLPRLKSRALKPQLLPFMPYSEKQLSAILTAKLKTLMPDGGNSSHVPLIHPTAIMFLAKKVASQTGDLRRAFDLARRAVDLVETETRTKKFDLASREMSIVSPVKSPSRLPLVDNMNLSSPYSPSKSARKPAYSQQKSSLSDLTAESAPRATIAHIARVTAAAFSNGASSRLRSLNLQQKAVLCSLAAIDRMNKEDSVGPNAAAPASVETVIGTPSRHGRAAVTMPRAPHTPSKHRNGTNGGAPTVASLYSTYSALCRSSNILAPLSATEFGDVVSSLDMLSLISITGGKGFLTPTRTTITPSRTGRGKAFEGLGSANDERRVVCCVGYKEVEGCCDGAGQAVLKGILHGDMF</sequence>
<feature type="compositionally biased region" description="Polar residues" evidence="6">
    <location>
        <begin position="461"/>
        <end position="472"/>
    </location>
</feature>